<accession>A0A0G3HF99</accession>
<dbReference type="Proteomes" id="UP000035548">
    <property type="component" value="Chromosome"/>
</dbReference>
<protein>
    <submittedName>
        <fullName evidence="3">Putative DUF1707 family protein</fullName>
    </submittedName>
</protein>
<name>A0A0G3HF99_9CORY</name>
<feature type="transmembrane region" description="Helical" evidence="1">
    <location>
        <begin position="102"/>
        <end position="120"/>
    </location>
</feature>
<feature type="domain" description="DUF1707" evidence="2">
    <location>
        <begin position="2"/>
        <end position="42"/>
    </location>
</feature>
<dbReference type="AlphaFoldDB" id="A0A0G3HF99"/>
<reference evidence="4" key="2">
    <citation type="submission" date="2015-05" db="EMBL/GenBank/DDBJ databases">
        <title>Complete genome sequence of Corynebacterium uterequi DSM 45634, isolated from the uterus of a maiden mare.</title>
        <authorList>
            <person name="Ruckert C."/>
            <person name="Albersmeier A."/>
            <person name="Winkler A."/>
            <person name="Tauch A."/>
        </authorList>
    </citation>
    <scope>NUCLEOTIDE SEQUENCE [LARGE SCALE GENOMIC DNA]</scope>
    <source>
        <strain evidence="4">DSM 45634</strain>
    </source>
</reference>
<proteinExistence type="predicted"/>
<reference evidence="3 4" key="1">
    <citation type="journal article" date="2015" name="Genome Announc.">
        <title>Virulence Factor Genes Detected in the Complete Genome Sequence of Corynebacterium uterequi DSM 45634, Isolated from the Uterus of a Maiden Mare.</title>
        <authorList>
            <person name="Ruckert C."/>
            <person name="Kriete M."/>
            <person name="Jaenicke S."/>
            <person name="Winkler A."/>
            <person name="Tauch A."/>
        </authorList>
    </citation>
    <scope>NUCLEOTIDE SEQUENCE [LARGE SCALE GENOMIC DNA]</scope>
    <source>
        <strain evidence="3 4">DSM 45634</strain>
    </source>
</reference>
<gene>
    <name evidence="3" type="ORF">CUTER_10105</name>
</gene>
<keyword evidence="4" id="KW-1185">Reference proteome</keyword>
<dbReference type="STRING" id="1072256.CUTER_10105"/>
<dbReference type="EMBL" id="CP011546">
    <property type="protein sequence ID" value="AKK11989.1"/>
    <property type="molecule type" value="Genomic_DNA"/>
</dbReference>
<keyword evidence="1" id="KW-0472">Membrane</keyword>
<evidence type="ECO:0000259" key="2">
    <source>
        <dbReference type="Pfam" id="PF08044"/>
    </source>
</evidence>
<keyword evidence="1" id="KW-0812">Transmembrane</keyword>
<sequence>MTALGEAFSEGRITVDEYDERCRVVSAARFPCDVESAFADLPFPSAGAGHNFAVAVPEPVFTASEIDRLHRASQRNRAGVVALTTIGTIAAGTLFAETTAGLSLLLMLAVPIVVVLLYVMKVGPSSWYQPSVRQLRRARMREIEQRHALETAEKRARDRIEAAELRARRHKLSGEISTEILEVARRGLGKMKH</sequence>
<evidence type="ECO:0000313" key="3">
    <source>
        <dbReference type="EMBL" id="AKK11989.1"/>
    </source>
</evidence>
<dbReference type="PATRIC" id="fig|1072256.5.peg.1992"/>
<organism evidence="3 4">
    <name type="scientific">Corynebacterium uterequi</name>
    <dbReference type="NCBI Taxonomy" id="1072256"/>
    <lineage>
        <taxon>Bacteria</taxon>
        <taxon>Bacillati</taxon>
        <taxon>Actinomycetota</taxon>
        <taxon>Actinomycetes</taxon>
        <taxon>Mycobacteriales</taxon>
        <taxon>Corynebacteriaceae</taxon>
        <taxon>Corynebacterium</taxon>
    </lineage>
</organism>
<evidence type="ECO:0000256" key="1">
    <source>
        <dbReference type="SAM" id="Phobius"/>
    </source>
</evidence>
<evidence type="ECO:0000313" key="4">
    <source>
        <dbReference type="Proteomes" id="UP000035548"/>
    </source>
</evidence>
<dbReference type="Pfam" id="PF08044">
    <property type="entry name" value="DUF1707"/>
    <property type="match status" value="1"/>
</dbReference>
<feature type="transmembrane region" description="Helical" evidence="1">
    <location>
        <begin position="78"/>
        <end position="96"/>
    </location>
</feature>
<keyword evidence="1" id="KW-1133">Transmembrane helix</keyword>
<dbReference type="KEGG" id="cut:CUTER_10105"/>
<dbReference type="InterPro" id="IPR012551">
    <property type="entry name" value="DUF1707_SHOCT-like"/>
</dbReference>